<evidence type="ECO:0000256" key="2">
    <source>
        <dbReference type="ARBA" id="ARBA00022741"/>
    </source>
</evidence>
<dbReference type="InterPro" id="IPR027417">
    <property type="entry name" value="P-loop_NTPase"/>
</dbReference>
<dbReference type="SMART" id="SM00382">
    <property type="entry name" value="AAA"/>
    <property type="match status" value="2"/>
</dbReference>
<dbReference type="InterPro" id="IPR003960">
    <property type="entry name" value="ATPase_AAA_CS"/>
</dbReference>
<feature type="domain" description="AAA+ ATPase" evidence="7">
    <location>
        <begin position="559"/>
        <end position="698"/>
    </location>
</feature>
<name>A0A8E2AUF3_9APHY</name>
<reference evidence="8 9" key="1">
    <citation type="submission" date="2016-07" db="EMBL/GenBank/DDBJ databases">
        <title>Draft genome of the white-rot fungus Obba rivulosa 3A-2.</title>
        <authorList>
            <consortium name="DOE Joint Genome Institute"/>
            <person name="Miettinen O."/>
            <person name="Riley R."/>
            <person name="Acob R."/>
            <person name="Barry K."/>
            <person name="Cullen D."/>
            <person name="De Vries R."/>
            <person name="Hainaut M."/>
            <person name="Hatakka A."/>
            <person name="Henrissat B."/>
            <person name="Hilden K."/>
            <person name="Kuo R."/>
            <person name="Labutti K."/>
            <person name="Lipzen A."/>
            <person name="Makela M.R."/>
            <person name="Sandor L."/>
            <person name="Spatafora J.W."/>
            <person name="Grigoriev I.V."/>
            <person name="Hibbett D.S."/>
        </authorList>
    </citation>
    <scope>NUCLEOTIDE SEQUENCE [LARGE SCALE GENOMIC DNA]</scope>
    <source>
        <strain evidence="8 9">3A-2</strain>
    </source>
</reference>
<evidence type="ECO:0000256" key="4">
    <source>
        <dbReference type="ARBA" id="ARBA00022840"/>
    </source>
</evidence>
<dbReference type="Pfam" id="PF00004">
    <property type="entry name" value="AAA"/>
    <property type="match status" value="2"/>
</dbReference>
<dbReference type="Proteomes" id="UP000250043">
    <property type="component" value="Unassembled WGS sequence"/>
</dbReference>
<keyword evidence="4" id="KW-0067">ATP-binding</keyword>
<proteinExistence type="predicted"/>
<feature type="region of interest" description="Disordered" evidence="6">
    <location>
        <begin position="1"/>
        <end position="61"/>
    </location>
</feature>
<evidence type="ECO:0000256" key="5">
    <source>
        <dbReference type="ARBA" id="ARBA00023128"/>
    </source>
</evidence>
<feature type="compositionally biased region" description="Low complexity" evidence="6">
    <location>
        <begin position="43"/>
        <end position="52"/>
    </location>
</feature>
<dbReference type="InterPro" id="IPR003959">
    <property type="entry name" value="ATPase_AAA_core"/>
</dbReference>
<dbReference type="Gene3D" id="1.10.8.60">
    <property type="match status" value="2"/>
</dbReference>
<dbReference type="SUPFAM" id="SSF52540">
    <property type="entry name" value="P-loop containing nucleoside triphosphate hydrolases"/>
    <property type="match status" value="2"/>
</dbReference>
<dbReference type="OrthoDB" id="39734at2759"/>
<keyword evidence="3" id="KW-0472">Membrane</keyword>
<evidence type="ECO:0000256" key="6">
    <source>
        <dbReference type="SAM" id="MobiDB-lite"/>
    </source>
</evidence>
<evidence type="ECO:0000313" key="8">
    <source>
        <dbReference type="EMBL" id="OCH91171.1"/>
    </source>
</evidence>
<dbReference type="InterPro" id="IPR003593">
    <property type="entry name" value="AAA+_ATPase"/>
</dbReference>
<dbReference type="GO" id="GO:0005741">
    <property type="term" value="C:mitochondrial outer membrane"/>
    <property type="evidence" value="ECO:0007669"/>
    <property type="project" value="UniProtKB-SubCell"/>
</dbReference>
<comment type="subcellular location">
    <subcellularLocation>
        <location evidence="1">Mitochondrion outer membrane</location>
        <topology evidence="1">Single-pass membrane protein</topology>
    </subcellularLocation>
</comment>
<dbReference type="Pfam" id="PF17862">
    <property type="entry name" value="AAA_lid_3"/>
    <property type="match status" value="2"/>
</dbReference>
<feature type="region of interest" description="Disordered" evidence="6">
    <location>
        <begin position="81"/>
        <end position="113"/>
    </location>
</feature>
<keyword evidence="5" id="KW-0496">Mitochondrion</keyword>
<evidence type="ECO:0000313" key="9">
    <source>
        <dbReference type="Proteomes" id="UP000250043"/>
    </source>
</evidence>
<protein>
    <submittedName>
        <fullName evidence="8">AAA-domain-containing protein</fullName>
    </submittedName>
</protein>
<dbReference type="EMBL" id="KV722390">
    <property type="protein sequence ID" value="OCH91171.1"/>
    <property type="molecule type" value="Genomic_DNA"/>
</dbReference>
<dbReference type="PANTHER" id="PTHR45644">
    <property type="entry name" value="AAA ATPASE, PUTATIVE (AFU_ORTHOLOGUE AFUA_2G12920)-RELATED-RELATED"/>
    <property type="match status" value="1"/>
</dbReference>
<dbReference type="PROSITE" id="PS00674">
    <property type="entry name" value="AAA"/>
    <property type="match status" value="1"/>
</dbReference>
<evidence type="ECO:0000256" key="1">
    <source>
        <dbReference type="ARBA" id="ARBA00004572"/>
    </source>
</evidence>
<keyword evidence="3" id="KW-1000">Mitochondrion outer membrane</keyword>
<accession>A0A8E2AUF3</accession>
<gene>
    <name evidence="8" type="ORF">OBBRIDRAFT_546402</name>
</gene>
<keyword evidence="2" id="KW-0547">Nucleotide-binding</keyword>
<keyword evidence="9" id="KW-1185">Reference proteome</keyword>
<sequence length="1189" mass="132070">MVTMTMRAPPREAQIGTPLVGSEAKAPPFALRFPKPPNVTIPDLDSSLNDSGDSGDESPTASQIAASFRRFMMSLRDSSTSISTKASIPPPALVDSDPVEESLTSNVDESAERKQMDKVVERIKTDRKLGQYEKQLLTCIVDPASLSTTFSQVHLPQDTLDSIRTMASLTLLCPTAFERGILKDHRMTGCLLYGPPGTGKTLVVRALAKEAGSRMLSVTSADIMSKGWGDEQKSIRALFSLARRLSPCIIFIDEIDTLLGARTSTSGSGTERLYRTVVTEFMQEMDGLKSNTKSNVIVIGATNRPFDLDDAILRRLPCRLFVDLPSKADRETILSILLQDEELSPDVDLRVIAEKTRNFSGSDLKHLCVAATLAAVKQQMHIPWRVNTLTSLSEADQPLHERNPGKPDFASPNVTCGTSSLTTTPHLGRILTARNFERALMEVFPSTSESLGSLSRLRKWNEELGGGSRIQEDRQESAQTENSSNHEDSADLIERVRQAGDLDAYEQRLLRCIIDPATLPTSLSDVHLPSHIIDSLWTIASLSLQCPEEFQHGILKEHRMTGCLLFGPPGTGKTLIVRALAKEAGTQMLAVSSADIMQMCMGEEEKIVKALFSLARRLSPCVIFIDEVDAIFGTRRSSESSTERAYRAVVTEFMQEMDGLRSSAKDHVTLIGATNRPFDLDEAMLRRFPRRLLLDLPSAEDREEILKIMLRGEHLCPNVDVNQLARQTDNFSGSDLKHLCVSAALHAVKQRVDLPWRSRVSKAAKPSTDTIPSQSRVRCLRSLDFQVALTEITPSIAETDCLASLRRWDEKFGEGRRNPKITKYDTSPLRRFTVRPHVSDAKGAPSAPSGGAEGVEITEQQVDCIRDNASEKSPIFSTSIAEDSIWLGGQHDGFQLSDFMEYEVIRLLHTPLDHHDQCIPNLAALRQSQMIFGLIEAVTEQSLQEKDLVQRDPDGNTIISTSNLPNILREWLRCIRTLKRQDPDLCLQWFRRAHATLEQARRRLEDEILSKFGSLRTSGLHHREVVKILRMFAAIAETLDVLVYSIYPNEEPVGGWGIVSAVDDARRRDMIANGWCPSIIPSLLRLICLSEFAATRRPFTSRETETRHGDCTEDNCLMNTIDVDQYTNRHVTTACQCQHLKPPLESMIGFLSAGHLPIVDVANTTSPGGSLDMTCMSASWHPYIAFSHV</sequence>
<dbReference type="PANTHER" id="PTHR45644:SF56">
    <property type="entry name" value="AAA ATPASE, PUTATIVE (AFU_ORTHOLOGUE AFUA_2G12920)-RELATED"/>
    <property type="match status" value="1"/>
</dbReference>
<dbReference type="Gene3D" id="3.40.50.300">
    <property type="entry name" value="P-loop containing nucleotide triphosphate hydrolases"/>
    <property type="match status" value="2"/>
</dbReference>
<dbReference type="GO" id="GO:0016887">
    <property type="term" value="F:ATP hydrolysis activity"/>
    <property type="evidence" value="ECO:0007669"/>
    <property type="project" value="InterPro"/>
</dbReference>
<evidence type="ECO:0000256" key="3">
    <source>
        <dbReference type="ARBA" id="ARBA00022787"/>
    </source>
</evidence>
<dbReference type="InterPro" id="IPR041569">
    <property type="entry name" value="AAA_lid_3"/>
</dbReference>
<evidence type="ECO:0000259" key="7">
    <source>
        <dbReference type="SMART" id="SM00382"/>
    </source>
</evidence>
<dbReference type="AlphaFoldDB" id="A0A8E2AUF3"/>
<dbReference type="InterPro" id="IPR051701">
    <property type="entry name" value="Mito_OM_Translocase_MSP1"/>
</dbReference>
<feature type="domain" description="AAA+ ATPase" evidence="7">
    <location>
        <begin position="186"/>
        <end position="326"/>
    </location>
</feature>
<dbReference type="GO" id="GO:0005524">
    <property type="term" value="F:ATP binding"/>
    <property type="evidence" value="ECO:0007669"/>
    <property type="project" value="UniProtKB-KW"/>
</dbReference>
<organism evidence="8 9">
    <name type="scientific">Obba rivulosa</name>
    <dbReference type="NCBI Taxonomy" id="1052685"/>
    <lineage>
        <taxon>Eukaryota</taxon>
        <taxon>Fungi</taxon>
        <taxon>Dikarya</taxon>
        <taxon>Basidiomycota</taxon>
        <taxon>Agaricomycotina</taxon>
        <taxon>Agaricomycetes</taxon>
        <taxon>Polyporales</taxon>
        <taxon>Gelatoporiaceae</taxon>
        <taxon>Obba</taxon>
    </lineage>
</organism>
<feature type="region of interest" description="Disordered" evidence="6">
    <location>
        <begin position="465"/>
        <end position="490"/>
    </location>
</feature>